<evidence type="ECO:0000313" key="2">
    <source>
        <dbReference type="Proteomes" id="UP001162156"/>
    </source>
</evidence>
<comment type="caution">
    <text evidence="1">The sequence shown here is derived from an EMBL/GenBank/DDBJ whole genome shotgun (WGS) entry which is preliminary data.</text>
</comment>
<sequence length="77" mass="8468">MVISPRGANWSYDGGGVTGAGAICELFLDELVLEFLLQHHSEHDTIKKKAISPPNEAMYHTTDHLSTVATLSVNKFR</sequence>
<keyword evidence="2" id="KW-1185">Reference proteome</keyword>
<gene>
    <name evidence="1" type="ORF">NQ314_001395</name>
</gene>
<name>A0AAV8ZUJ1_9CUCU</name>
<evidence type="ECO:0000313" key="1">
    <source>
        <dbReference type="EMBL" id="KAJ8970105.1"/>
    </source>
</evidence>
<dbReference type="Proteomes" id="UP001162156">
    <property type="component" value="Unassembled WGS sequence"/>
</dbReference>
<dbReference type="EMBL" id="JANEYF010000412">
    <property type="protein sequence ID" value="KAJ8970105.1"/>
    <property type="molecule type" value="Genomic_DNA"/>
</dbReference>
<organism evidence="1 2">
    <name type="scientific">Rhamnusium bicolor</name>
    <dbReference type="NCBI Taxonomy" id="1586634"/>
    <lineage>
        <taxon>Eukaryota</taxon>
        <taxon>Metazoa</taxon>
        <taxon>Ecdysozoa</taxon>
        <taxon>Arthropoda</taxon>
        <taxon>Hexapoda</taxon>
        <taxon>Insecta</taxon>
        <taxon>Pterygota</taxon>
        <taxon>Neoptera</taxon>
        <taxon>Endopterygota</taxon>
        <taxon>Coleoptera</taxon>
        <taxon>Polyphaga</taxon>
        <taxon>Cucujiformia</taxon>
        <taxon>Chrysomeloidea</taxon>
        <taxon>Cerambycidae</taxon>
        <taxon>Lepturinae</taxon>
        <taxon>Rhagiini</taxon>
        <taxon>Rhamnusium</taxon>
    </lineage>
</organism>
<proteinExistence type="predicted"/>
<protein>
    <submittedName>
        <fullName evidence="1">Uncharacterized protein</fullName>
    </submittedName>
</protein>
<reference evidence="1" key="1">
    <citation type="journal article" date="2023" name="Insect Mol. Biol.">
        <title>Genome sequencing provides insights into the evolution of gene families encoding plant cell wall-degrading enzymes in longhorned beetles.</title>
        <authorList>
            <person name="Shin N.R."/>
            <person name="Okamura Y."/>
            <person name="Kirsch R."/>
            <person name="Pauchet Y."/>
        </authorList>
    </citation>
    <scope>NUCLEOTIDE SEQUENCE</scope>
    <source>
        <strain evidence="1">RBIC_L_NR</strain>
    </source>
</reference>
<dbReference type="AlphaFoldDB" id="A0AAV8ZUJ1"/>
<accession>A0AAV8ZUJ1</accession>